<dbReference type="GO" id="GO:0043565">
    <property type="term" value="F:sequence-specific DNA binding"/>
    <property type="evidence" value="ECO:0007669"/>
    <property type="project" value="InterPro"/>
</dbReference>
<evidence type="ECO:0000313" key="6">
    <source>
        <dbReference type="Proteomes" id="UP000274841"/>
    </source>
</evidence>
<dbReference type="Gene3D" id="1.10.10.60">
    <property type="entry name" value="Homeodomain-like"/>
    <property type="match status" value="1"/>
</dbReference>
<dbReference type="Pfam" id="PF12833">
    <property type="entry name" value="HTH_18"/>
    <property type="match status" value="1"/>
</dbReference>
<proteinExistence type="predicted"/>
<evidence type="ECO:0000256" key="2">
    <source>
        <dbReference type="ARBA" id="ARBA00023163"/>
    </source>
</evidence>
<reference evidence="5 6" key="1">
    <citation type="submission" date="2018-08" db="EMBL/GenBank/DDBJ databases">
        <title>Microbacterium oxydans strain HG3.</title>
        <authorList>
            <person name="ORTET P."/>
        </authorList>
    </citation>
    <scope>NUCLEOTIDE SEQUENCE [LARGE SCALE GENOMIC DNA]</scope>
    <source>
        <strain evidence="5 6">HG3</strain>
    </source>
</reference>
<dbReference type="InterPro" id="IPR018060">
    <property type="entry name" value="HTH_AraC"/>
</dbReference>
<dbReference type="PANTHER" id="PTHR47893">
    <property type="entry name" value="REGULATORY PROTEIN PCHR"/>
    <property type="match status" value="1"/>
</dbReference>
<evidence type="ECO:0000256" key="1">
    <source>
        <dbReference type="ARBA" id="ARBA00023015"/>
    </source>
</evidence>
<evidence type="ECO:0000256" key="3">
    <source>
        <dbReference type="SAM" id="MobiDB-lite"/>
    </source>
</evidence>
<dbReference type="InterPro" id="IPR009057">
    <property type="entry name" value="Homeodomain-like_sf"/>
</dbReference>
<evidence type="ECO:0000259" key="4">
    <source>
        <dbReference type="PROSITE" id="PS01124"/>
    </source>
</evidence>
<accession>A0A3S9WHT3</accession>
<feature type="region of interest" description="Disordered" evidence="3">
    <location>
        <begin position="268"/>
        <end position="292"/>
    </location>
</feature>
<organism evidence="5 6">
    <name type="scientific">Microbacterium oxydans</name>
    <dbReference type="NCBI Taxonomy" id="82380"/>
    <lineage>
        <taxon>Bacteria</taxon>
        <taxon>Bacillati</taxon>
        <taxon>Actinomycetota</taxon>
        <taxon>Actinomycetes</taxon>
        <taxon>Micrococcales</taxon>
        <taxon>Microbacteriaceae</taxon>
        <taxon>Microbacterium</taxon>
    </lineage>
</organism>
<dbReference type="InterPro" id="IPR053142">
    <property type="entry name" value="PchR_regulatory_protein"/>
</dbReference>
<dbReference type="SMART" id="SM00342">
    <property type="entry name" value="HTH_ARAC"/>
    <property type="match status" value="1"/>
</dbReference>
<evidence type="ECO:0000313" key="5">
    <source>
        <dbReference type="EMBL" id="AZS39648.1"/>
    </source>
</evidence>
<keyword evidence="2" id="KW-0804">Transcription</keyword>
<dbReference type="KEGG" id="moy:CVS54_00961"/>
<name>A0A3S9WHT3_9MICO</name>
<feature type="domain" description="HTH araC/xylS-type" evidence="4">
    <location>
        <begin position="176"/>
        <end position="277"/>
    </location>
</feature>
<dbReference type="EMBL" id="CP031422">
    <property type="protein sequence ID" value="AZS39648.1"/>
    <property type="molecule type" value="Genomic_DNA"/>
</dbReference>
<dbReference type="SUPFAM" id="SSF46689">
    <property type="entry name" value="Homeodomain-like"/>
    <property type="match status" value="1"/>
</dbReference>
<gene>
    <name evidence="5" type="ORF">CVS54_00961</name>
</gene>
<keyword evidence="1" id="KW-0805">Transcription regulation</keyword>
<dbReference type="GO" id="GO:0003700">
    <property type="term" value="F:DNA-binding transcription factor activity"/>
    <property type="evidence" value="ECO:0007669"/>
    <property type="project" value="InterPro"/>
</dbReference>
<protein>
    <recommendedName>
        <fullName evidence="4">HTH araC/xylS-type domain-containing protein</fullName>
    </recommendedName>
</protein>
<dbReference type="Proteomes" id="UP000274841">
    <property type="component" value="Chromosome"/>
</dbReference>
<dbReference type="PROSITE" id="PS01124">
    <property type="entry name" value="HTH_ARAC_FAMILY_2"/>
    <property type="match status" value="1"/>
</dbReference>
<feature type="compositionally biased region" description="Basic and acidic residues" evidence="3">
    <location>
        <begin position="276"/>
        <end position="292"/>
    </location>
</feature>
<dbReference type="AlphaFoldDB" id="A0A3S9WHT3"/>
<sequence length="292" mass="31777">MHAVDERVPLLATKRTSGPVTLLSLQGSTTELAIDTATTHPDHAVFAFVDAAGLAAKEQNGPWMPVESGLVVAPPGVAERVRCVGTWHITAAYVPRTALGTYVAALPSSTWILEERRPLDRAMQAFIEQVLAVDDEATAIERYAMEHLIVEMSGAVLLDRVDAVSGPRSAHAALRDRAVALIAQQCGDPGLNPARVAREVQTSLRQLQLVFAEVENTVAGEIRHRRTLLARSLLTDSRYDDLSVEQISQRSGFASPISLRRAIEEDYGATPRALRTHRDAARHGGERETADR</sequence>
<dbReference type="PANTHER" id="PTHR47893:SF1">
    <property type="entry name" value="REGULATORY PROTEIN PCHR"/>
    <property type="match status" value="1"/>
</dbReference>